<dbReference type="Proteomes" id="UP000015105">
    <property type="component" value="Chromosome 5D"/>
</dbReference>
<evidence type="ECO:0008006" key="3">
    <source>
        <dbReference type="Google" id="ProtNLM"/>
    </source>
</evidence>
<keyword evidence="2" id="KW-1185">Reference proteome</keyword>
<dbReference type="EnsemblPlants" id="AET5Gv21167100.5">
    <property type="protein sequence ID" value="AET5Gv21167100.5"/>
    <property type="gene ID" value="AET5Gv21167100"/>
</dbReference>
<reference evidence="2" key="2">
    <citation type="journal article" date="2017" name="Nat. Plants">
        <title>The Aegilops tauschii genome reveals multiple impacts of transposons.</title>
        <authorList>
            <person name="Zhao G."/>
            <person name="Zou C."/>
            <person name="Li K."/>
            <person name="Wang K."/>
            <person name="Li T."/>
            <person name="Gao L."/>
            <person name="Zhang X."/>
            <person name="Wang H."/>
            <person name="Yang Z."/>
            <person name="Liu X."/>
            <person name="Jiang W."/>
            <person name="Mao L."/>
            <person name="Kong X."/>
            <person name="Jiao Y."/>
            <person name="Jia J."/>
        </authorList>
    </citation>
    <scope>NUCLEOTIDE SEQUENCE [LARGE SCALE GENOMIC DNA]</scope>
    <source>
        <strain evidence="2">cv. AL8/78</strain>
    </source>
</reference>
<dbReference type="Gramene" id="AET5Gv21167100.5">
    <property type="protein sequence ID" value="AET5Gv21167100.5"/>
    <property type="gene ID" value="AET5Gv21167100"/>
</dbReference>
<reference evidence="2" key="1">
    <citation type="journal article" date="2014" name="Science">
        <title>Ancient hybridizations among the ancestral genomes of bread wheat.</title>
        <authorList>
            <consortium name="International Wheat Genome Sequencing Consortium,"/>
            <person name="Marcussen T."/>
            <person name="Sandve S.R."/>
            <person name="Heier L."/>
            <person name="Spannagl M."/>
            <person name="Pfeifer M."/>
            <person name="Jakobsen K.S."/>
            <person name="Wulff B.B."/>
            <person name="Steuernagel B."/>
            <person name="Mayer K.F."/>
            <person name="Olsen O.A."/>
        </authorList>
    </citation>
    <scope>NUCLEOTIDE SEQUENCE [LARGE SCALE GENOMIC DNA]</scope>
    <source>
        <strain evidence="2">cv. AL8/78</strain>
    </source>
</reference>
<reference evidence="1" key="5">
    <citation type="journal article" date="2021" name="G3 (Bethesda)">
        <title>Aegilops tauschii genome assembly Aet v5.0 features greater sequence contiguity and improved annotation.</title>
        <authorList>
            <person name="Wang L."/>
            <person name="Zhu T."/>
            <person name="Rodriguez J.C."/>
            <person name="Deal K.R."/>
            <person name="Dubcovsky J."/>
            <person name="McGuire P.E."/>
            <person name="Lux T."/>
            <person name="Spannagl M."/>
            <person name="Mayer K.F.X."/>
            <person name="Baldrich P."/>
            <person name="Meyers B.C."/>
            <person name="Huo N."/>
            <person name="Gu Y.Q."/>
            <person name="Zhou H."/>
            <person name="Devos K.M."/>
            <person name="Bennetzen J.L."/>
            <person name="Unver T."/>
            <person name="Budak H."/>
            <person name="Gulick P.J."/>
            <person name="Galiba G."/>
            <person name="Kalapos B."/>
            <person name="Nelson D.R."/>
            <person name="Li P."/>
            <person name="You F.M."/>
            <person name="Luo M.C."/>
            <person name="Dvorak J."/>
        </authorList>
    </citation>
    <scope>NUCLEOTIDE SEQUENCE [LARGE SCALE GENOMIC DNA]</scope>
    <source>
        <strain evidence="1">cv. AL8/78</strain>
    </source>
</reference>
<evidence type="ECO:0000313" key="1">
    <source>
        <dbReference type="EnsemblPlants" id="AET5Gv21167100.5"/>
    </source>
</evidence>
<dbReference type="AlphaFoldDB" id="A0A453MFT5"/>
<dbReference type="Gene3D" id="1.10.510.10">
    <property type="entry name" value="Transferase(Phosphotransferase) domain 1"/>
    <property type="match status" value="1"/>
</dbReference>
<protein>
    <recommendedName>
        <fullName evidence="3">Serine-threonine/tyrosine-protein kinase catalytic domain-containing protein</fullName>
    </recommendedName>
</protein>
<reference evidence="1" key="3">
    <citation type="journal article" date="2017" name="Nature">
        <title>Genome sequence of the progenitor of the wheat D genome Aegilops tauschii.</title>
        <authorList>
            <person name="Luo M.C."/>
            <person name="Gu Y.Q."/>
            <person name="Puiu D."/>
            <person name="Wang H."/>
            <person name="Twardziok S.O."/>
            <person name="Deal K.R."/>
            <person name="Huo N."/>
            <person name="Zhu T."/>
            <person name="Wang L."/>
            <person name="Wang Y."/>
            <person name="McGuire P.E."/>
            <person name="Liu S."/>
            <person name="Long H."/>
            <person name="Ramasamy R.K."/>
            <person name="Rodriguez J.C."/>
            <person name="Van S.L."/>
            <person name="Yuan L."/>
            <person name="Wang Z."/>
            <person name="Xia Z."/>
            <person name="Xiao L."/>
            <person name="Anderson O.D."/>
            <person name="Ouyang S."/>
            <person name="Liang Y."/>
            <person name="Zimin A.V."/>
            <person name="Pertea G."/>
            <person name="Qi P."/>
            <person name="Bennetzen J.L."/>
            <person name="Dai X."/>
            <person name="Dawson M.W."/>
            <person name="Muller H.G."/>
            <person name="Kugler K."/>
            <person name="Rivarola-Duarte L."/>
            <person name="Spannagl M."/>
            <person name="Mayer K.F.X."/>
            <person name="Lu F.H."/>
            <person name="Bevan M.W."/>
            <person name="Leroy P."/>
            <person name="Li P."/>
            <person name="You F.M."/>
            <person name="Sun Q."/>
            <person name="Liu Z."/>
            <person name="Lyons E."/>
            <person name="Wicker T."/>
            <person name="Salzberg S.L."/>
            <person name="Devos K.M."/>
            <person name="Dvorak J."/>
        </authorList>
    </citation>
    <scope>NUCLEOTIDE SEQUENCE [LARGE SCALE GENOMIC DNA]</scope>
    <source>
        <strain evidence="1">cv. AL8/78</strain>
    </source>
</reference>
<name>A0A453MFT5_AEGTS</name>
<reference evidence="1" key="4">
    <citation type="submission" date="2019-03" db="UniProtKB">
        <authorList>
            <consortium name="EnsemblPlants"/>
        </authorList>
    </citation>
    <scope>IDENTIFICATION</scope>
</reference>
<accession>A0A453MFT5</accession>
<sequence>QWHKSLEVGCSQEKMCVELARRCVEYDQHKRPTIDEIIRELNEMENTIQEEEPPIIQ</sequence>
<proteinExistence type="predicted"/>
<organism evidence="1 2">
    <name type="scientific">Aegilops tauschii subsp. strangulata</name>
    <name type="common">Goatgrass</name>
    <dbReference type="NCBI Taxonomy" id="200361"/>
    <lineage>
        <taxon>Eukaryota</taxon>
        <taxon>Viridiplantae</taxon>
        <taxon>Streptophyta</taxon>
        <taxon>Embryophyta</taxon>
        <taxon>Tracheophyta</taxon>
        <taxon>Spermatophyta</taxon>
        <taxon>Magnoliopsida</taxon>
        <taxon>Liliopsida</taxon>
        <taxon>Poales</taxon>
        <taxon>Poaceae</taxon>
        <taxon>BOP clade</taxon>
        <taxon>Pooideae</taxon>
        <taxon>Triticodae</taxon>
        <taxon>Triticeae</taxon>
        <taxon>Triticinae</taxon>
        <taxon>Aegilops</taxon>
    </lineage>
</organism>
<evidence type="ECO:0000313" key="2">
    <source>
        <dbReference type="Proteomes" id="UP000015105"/>
    </source>
</evidence>